<reference evidence="1" key="1">
    <citation type="submission" date="2014-11" db="EMBL/GenBank/DDBJ databases">
        <authorList>
            <person name="Amaro Gonzalez C."/>
        </authorList>
    </citation>
    <scope>NUCLEOTIDE SEQUENCE</scope>
</reference>
<dbReference type="EMBL" id="GBXM01045851">
    <property type="protein sequence ID" value="JAH62726.1"/>
    <property type="molecule type" value="Transcribed_RNA"/>
</dbReference>
<organism evidence="1">
    <name type="scientific">Anguilla anguilla</name>
    <name type="common">European freshwater eel</name>
    <name type="synonym">Muraena anguilla</name>
    <dbReference type="NCBI Taxonomy" id="7936"/>
    <lineage>
        <taxon>Eukaryota</taxon>
        <taxon>Metazoa</taxon>
        <taxon>Chordata</taxon>
        <taxon>Craniata</taxon>
        <taxon>Vertebrata</taxon>
        <taxon>Euteleostomi</taxon>
        <taxon>Actinopterygii</taxon>
        <taxon>Neopterygii</taxon>
        <taxon>Teleostei</taxon>
        <taxon>Anguilliformes</taxon>
        <taxon>Anguillidae</taxon>
        <taxon>Anguilla</taxon>
    </lineage>
</organism>
<sequence>MRSCNRPGIRKPLFSLWCSRKPSARDPRAHISNPCHELLVPETGKTTVFSDDKN</sequence>
<protein>
    <submittedName>
        <fullName evidence="1">Uncharacterized protein</fullName>
    </submittedName>
</protein>
<proteinExistence type="predicted"/>
<name>A0A0E9UA73_ANGAN</name>
<evidence type="ECO:0000313" key="1">
    <source>
        <dbReference type="EMBL" id="JAH62726.1"/>
    </source>
</evidence>
<reference evidence="1" key="2">
    <citation type="journal article" date="2015" name="Fish Shellfish Immunol.">
        <title>Early steps in the European eel (Anguilla anguilla)-Vibrio vulnificus interaction in the gills: Role of the RtxA13 toxin.</title>
        <authorList>
            <person name="Callol A."/>
            <person name="Pajuelo D."/>
            <person name="Ebbesson L."/>
            <person name="Teles M."/>
            <person name="MacKenzie S."/>
            <person name="Amaro C."/>
        </authorList>
    </citation>
    <scope>NUCLEOTIDE SEQUENCE</scope>
</reference>
<dbReference type="AlphaFoldDB" id="A0A0E9UA73"/>
<accession>A0A0E9UA73</accession>